<proteinExistence type="predicted"/>
<keyword evidence="2" id="KW-1185">Reference proteome</keyword>
<dbReference type="Gene3D" id="1.20.120.330">
    <property type="entry name" value="Nucleotidyltransferases domain 2"/>
    <property type="match status" value="1"/>
</dbReference>
<gene>
    <name evidence="1" type="ORF">KJB30_03960</name>
</gene>
<evidence type="ECO:0000313" key="1">
    <source>
        <dbReference type="EMBL" id="MBT1070927.1"/>
    </source>
</evidence>
<comment type="caution">
    <text evidence="1">The sequence shown here is derived from an EMBL/GenBank/DDBJ whole genome shotgun (WGS) entry which is preliminary data.</text>
</comment>
<dbReference type="SUPFAM" id="SSF81593">
    <property type="entry name" value="Nucleotidyltransferase substrate binding subunit/domain"/>
    <property type="match status" value="1"/>
</dbReference>
<dbReference type="RefSeq" id="WP_214296642.1">
    <property type="nucleotide sequence ID" value="NZ_JAHDYS010000003.1"/>
</dbReference>
<accession>A0ABS5U5H9</accession>
<dbReference type="InterPro" id="IPR010235">
    <property type="entry name" value="HepT"/>
</dbReference>
<protein>
    <submittedName>
        <fullName evidence="1">HI0074 family nucleotidyltransferase substrate-binding subunit</fullName>
    </submittedName>
</protein>
<dbReference type="NCBIfam" id="TIGR01987">
    <property type="entry name" value="HI0074"/>
    <property type="match status" value="1"/>
</dbReference>
<dbReference type="Pfam" id="PF08780">
    <property type="entry name" value="NTase_sub_bind"/>
    <property type="match status" value="1"/>
</dbReference>
<reference evidence="1 2" key="1">
    <citation type="submission" date="2021-05" db="EMBL/GenBank/DDBJ databases">
        <title>The draft genome of Geobacter chapellei DSM 13688.</title>
        <authorList>
            <person name="Xu Z."/>
            <person name="Masuda Y."/>
            <person name="Itoh H."/>
            <person name="Senoo K."/>
        </authorList>
    </citation>
    <scope>NUCLEOTIDE SEQUENCE [LARGE SCALE GENOMIC DNA]</scope>
    <source>
        <strain evidence="1 2">DSM 13688</strain>
    </source>
</reference>
<sequence>MTEDIRWMQRFDNFKKSLKQLDNAIALMAERDLNDLEQQGVIQAFEYNYELAWNTLKDFYEYQGEQNIQGSRDAIRVAFKRGMIANGDVWMKMIKSRGLTVHTYNEEVTLQILEDIIYRYYPEFVALREKLTQLMAHHD</sequence>
<dbReference type="EMBL" id="JAHDYS010000003">
    <property type="protein sequence ID" value="MBT1070927.1"/>
    <property type="molecule type" value="Genomic_DNA"/>
</dbReference>
<name>A0ABS5U5H9_9BACT</name>
<evidence type="ECO:0000313" key="2">
    <source>
        <dbReference type="Proteomes" id="UP000784128"/>
    </source>
</evidence>
<organism evidence="1 2">
    <name type="scientific">Pelotalea chapellei</name>
    <dbReference type="NCBI Taxonomy" id="44671"/>
    <lineage>
        <taxon>Bacteria</taxon>
        <taxon>Pseudomonadati</taxon>
        <taxon>Thermodesulfobacteriota</taxon>
        <taxon>Desulfuromonadia</taxon>
        <taxon>Geobacterales</taxon>
        <taxon>Geobacteraceae</taxon>
        <taxon>Pelotalea</taxon>
    </lineage>
</organism>
<dbReference type="Proteomes" id="UP000784128">
    <property type="component" value="Unassembled WGS sequence"/>
</dbReference>